<name>A0A0C3ENH1_9AGAM</name>
<reference evidence="2" key="2">
    <citation type="submission" date="2015-01" db="EMBL/GenBank/DDBJ databases">
        <title>Evolutionary Origins and Diversification of the Mycorrhizal Mutualists.</title>
        <authorList>
            <consortium name="DOE Joint Genome Institute"/>
            <consortium name="Mycorrhizal Genomics Consortium"/>
            <person name="Kohler A."/>
            <person name="Kuo A."/>
            <person name="Nagy L.G."/>
            <person name="Floudas D."/>
            <person name="Copeland A."/>
            <person name="Barry K.W."/>
            <person name="Cichocki N."/>
            <person name="Veneault-Fourrey C."/>
            <person name="LaButti K."/>
            <person name="Lindquist E.A."/>
            <person name="Lipzen A."/>
            <person name="Lundell T."/>
            <person name="Morin E."/>
            <person name="Murat C."/>
            <person name="Riley R."/>
            <person name="Ohm R."/>
            <person name="Sun H."/>
            <person name="Tunlid A."/>
            <person name="Henrissat B."/>
            <person name="Grigoriev I.V."/>
            <person name="Hibbett D.S."/>
            <person name="Martin F."/>
        </authorList>
    </citation>
    <scope>NUCLEOTIDE SEQUENCE [LARGE SCALE GENOMIC DNA]</scope>
    <source>
        <strain evidence="2">Foug A</strain>
    </source>
</reference>
<proteinExistence type="predicted"/>
<reference evidence="1 2" key="1">
    <citation type="submission" date="2014-04" db="EMBL/GenBank/DDBJ databases">
        <authorList>
            <consortium name="DOE Joint Genome Institute"/>
            <person name="Kuo A."/>
            <person name="Kohler A."/>
            <person name="Nagy L.G."/>
            <person name="Floudas D."/>
            <person name="Copeland A."/>
            <person name="Barry K.W."/>
            <person name="Cichocki N."/>
            <person name="Veneault-Fourrey C."/>
            <person name="LaButti K."/>
            <person name="Lindquist E.A."/>
            <person name="Lipzen A."/>
            <person name="Lundell T."/>
            <person name="Morin E."/>
            <person name="Murat C."/>
            <person name="Sun H."/>
            <person name="Tunlid A."/>
            <person name="Henrissat B."/>
            <person name="Grigoriev I.V."/>
            <person name="Hibbett D.S."/>
            <person name="Martin F."/>
            <person name="Nordberg H.P."/>
            <person name="Cantor M.N."/>
            <person name="Hua S.X."/>
        </authorList>
    </citation>
    <scope>NUCLEOTIDE SEQUENCE [LARGE SCALE GENOMIC DNA]</scope>
    <source>
        <strain evidence="1 2">Foug A</strain>
    </source>
</reference>
<protein>
    <submittedName>
        <fullName evidence="1">Uncharacterized protein</fullName>
    </submittedName>
</protein>
<keyword evidence="2" id="KW-1185">Reference proteome</keyword>
<dbReference type="HOGENOM" id="CLU_2795449_0_0_1"/>
<dbReference type="Proteomes" id="UP000053989">
    <property type="component" value="Unassembled WGS sequence"/>
</dbReference>
<dbReference type="EMBL" id="KN822006">
    <property type="protein sequence ID" value="KIM69416.1"/>
    <property type="molecule type" value="Genomic_DNA"/>
</dbReference>
<organism evidence="1 2">
    <name type="scientific">Scleroderma citrinum Foug A</name>
    <dbReference type="NCBI Taxonomy" id="1036808"/>
    <lineage>
        <taxon>Eukaryota</taxon>
        <taxon>Fungi</taxon>
        <taxon>Dikarya</taxon>
        <taxon>Basidiomycota</taxon>
        <taxon>Agaricomycotina</taxon>
        <taxon>Agaricomycetes</taxon>
        <taxon>Agaricomycetidae</taxon>
        <taxon>Boletales</taxon>
        <taxon>Sclerodermatineae</taxon>
        <taxon>Sclerodermataceae</taxon>
        <taxon>Scleroderma</taxon>
    </lineage>
</organism>
<evidence type="ECO:0000313" key="2">
    <source>
        <dbReference type="Proteomes" id="UP000053989"/>
    </source>
</evidence>
<sequence>MILYRIPQFTYYHRNRPSTHGRVQDPSAPSWFGHRAPSNWSPLNELIRGVSPRNAVICRFLKHRWPLC</sequence>
<evidence type="ECO:0000313" key="1">
    <source>
        <dbReference type="EMBL" id="KIM69416.1"/>
    </source>
</evidence>
<gene>
    <name evidence="1" type="ORF">SCLCIDRAFT_701025</name>
</gene>
<dbReference type="AlphaFoldDB" id="A0A0C3ENH1"/>
<dbReference type="InParanoid" id="A0A0C3ENH1"/>
<accession>A0A0C3ENH1</accession>